<feature type="chain" id="PRO_5024796328" evidence="1">
    <location>
        <begin position="22"/>
        <end position="115"/>
    </location>
</feature>
<dbReference type="Gene3D" id="2.40.50.320">
    <property type="entry name" value="Copper binding periplasmic protein CusF"/>
    <property type="match status" value="1"/>
</dbReference>
<dbReference type="InterPro" id="IPR021647">
    <property type="entry name" value="CusF_Ec"/>
</dbReference>
<evidence type="ECO:0000313" key="3">
    <source>
        <dbReference type="Proteomes" id="UP000326780"/>
    </source>
</evidence>
<dbReference type="Proteomes" id="UP000326780">
    <property type="component" value="Chromosome"/>
</dbReference>
<evidence type="ECO:0000256" key="1">
    <source>
        <dbReference type="SAM" id="SignalP"/>
    </source>
</evidence>
<accession>A0A5Q0M7H2</accession>
<name>A0A5Q0M7H2_VARPD</name>
<keyword evidence="1" id="KW-0732">Signal</keyword>
<proteinExistence type="predicted"/>
<organism evidence="2 3">
    <name type="scientific">Variovorax paradoxus</name>
    <dbReference type="NCBI Taxonomy" id="34073"/>
    <lineage>
        <taxon>Bacteria</taxon>
        <taxon>Pseudomonadati</taxon>
        <taxon>Pseudomonadota</taxon>
        <taxon>Betaproteobacteria</taxon>
        <taxon>Burkholderiales</taxon>
        <taxon>Comamonadaceae</taxon>
        <taxon>Variovorax</taxon>
    </lineage>
</organism>
<dbReference type="Pfam" id="PF11604">
    <property type="entry name" value="CusF_Ec"/>
    <property type="match status" value="1"/>
</dbReference>
<dbReference type="AlphaFoldDB" id="A0A5Q0M7H2"/>
<dbReference type="RefSeq" id="WP_153283389.1">
    <property type="nucleotide sequence ID" value="NZ_CP045644.1"/>
</dbReference>
<evidence type="ECO:0000313" key="2">
    <source>
        <dbReference type="EMBL" id="QFZ84767.1"/>
    </source>
</evidence>
<protein>
    <submittedName>
        <fullName evidence="2">Metal transporter</fullName>
    </submittedName>
</protein>
<sequence>MKVLHTLAFALLVASAAAAQAQMSKDDMSSMKMSAPGQQSAGMLTDAVVQKIDQAGGVIVLKHGDIPNLAMPAMTMGFDVADRKMLTQVKPGDKVRFHVEVVKGKPTVTHLEAAR</sequence>
<reference evidence="2 3" key="1">
    <citation type="submission" date="2019-10" db="EMBL/GenBank/DDBJ databases">
        <title>Complete genome sequence of Variovorax paradoxus 5C-2.</title>
        <authorList>
            <person name="Gogoleva N.E."/>
            <person name="Balkin A.S."/>
        </authorList>
    </citation>
    <scope>NUCLEOTIDE SEQUENCE [LARGE SCALE GENOMIC DNA]</scope>
    <source>
        <strain evidence="2 3">5C-2</strain>
    </source>
</reference>
<gene>
    <name evidence="2" type="ORF">GFK26_19340</name>
</gene>
<feature type="signal peptide" evidence="1">
    <location>
        <begin position="1"/>
        <end position="21"/>
    </location>
</feature>
<dbReference type="InterPro" id="IPR042230">
    <property type="entry name" value="CusF_sf"/>
</dbReference>
<dbReference type="EMBL" id="CP045644">
    <property type="protein sequence ID" value="QFZ84767.1"/>
    <property type="molecule type" value="Genomic_DNA"/>
</dbReference>